<protein>
    <submittedName>
        <fullName evidence="2">LmbE family N-acetylglucosaminyl deacetylase</fullName>
    </submittedName>
</protein>
<dbReference type="InterPro" id="IPR024078">
    <property type="entry name" value="LmbE-like_dom_sf"/>
</dbReference>
<dbReference type="SUPFAM" id="SSF102588">
    <property type="entry name" value="LmbE-like"/>
    <property type="match status" value="1"/>
</dbReference>
<dbReference type="PANTHER" id="PTHR12993:SF30">
    <property type="entry name" value="N-ACETYL-ALPHA-D-GLUCOSAMINYL L-MALATE DEACETYLASE 1"/>
    <property type="match status" value="1"/>
</dbReference>
<organism evidence="2 3">
    <name type="scientific">Nocardioides salarius</name>
    <dbReference type="NCBI Taxonomy" id="374513"/>
    <lineage>
        <taxon>Bacteria</taxon>
        <taxon>Bacillati</taxon>
        <taxon>Actinomycetota</taxon>
        <taxon>Actinomycetes</taxon>
        <taxon>Propionibacteriales</taxon>
        <taxon>Nocardioidaceae</taxon>
        <taxon>Nocardioides</taxon>
    </lineage>
</organism>
<reference evidence="2 3" key="1">
    <citation type="submission" date="2021-01" db="EMBL/GenBank/DDBJ databases">
        <title>Sequencing the genomes of 1000 actinobacteria strains.</title>
        <authorList>
            <person name="Klenk H.-P."/>
        </authorList>
    </citation>
    <scope>NUCLEOTIDE SEQUENCE [LARGE SCALE GENOMIC DNA]</scope>
    <source>
        <strain evidence="2 3">DSM 18239</strain>
    </source>
</reference>
<keyword evidence="3" id="KW-1185">Reference proteome</keyword>
<gene>
    <name evidence="2" type="ORF">JOE61_003257</name>
</gene>
<accession>A0ABS2ME30</accession>
<proteinExistence type="predicted"/>
<sequence length="219" mass="23734">MLELGIGAGALEVVCLGAHPDDIEIGCGGTLLRLASRPQTSVTALVLTGTPERVGESEAALERLCPGTRLHCAGLPDGRLPEHWGAVKQALEDLAATHRPHVVLAPRADDAHQDHRIVGELVATTWRDALVLHYEIPKWDADLRPPTHYVALDEETARRKFAVLDASFPSQHGRDWWDEETFLGLMRLRGVECRARYAEGFSSSKVLVGLDGARGGAGS</sequence>
<dbReference type="EMBL" id="JAFBBZ010000001">
    <property type="protein sequence ID" value="MBM7509443.1"/>
    <property type="molecule type" value="Genomic_DNA"/>
</dbReference>
<evidence type="ECO:0000256" key="1">
    <source>
        <dbReference type="ARBA" id="ARBA00022833"/>
    </source>
</evidence>
<dbReference type="RefSeq" id="WP_193667207.1">
    <property type="nucleotide sequence ID" value="NZ_JACDTV010000001.1"/>
</dbReference>
<keyword evidence="1" id="KW-0862">Zinc</keyword>
<dbReference type="InterPro" id="IPR003737">
    <property type="entry name" value="GlcNAc_PI_deacetylase-related"/>
</dbReference>
<dbReference type="PANTHER" id="PTHR12993">
    <property type="entry name" value="N-ACETYLGLUCOSAMINYL-PHOSPHATIDYLINOSITOL DE-N-ACETYLASE-RELATED"/>
    <property type="match status" value="1"/>
</dbReference>
<evidence type="ECO:0000313" key="3">
    <source>
        <dbReference type="Proteomes" id="UP000732378"/>
    </source>
</evidence>
<comment type="caution">
    <text evidence="2">The sequence shown here is derived from an EMBL/GenBank/DDBJ whole genome shotgun (WGS) entry which is preliminary data.</text>
</comment>
<dbReference type="Gene3D" id="3.40.50.10320">
    <property type="entry name" value="LmbE-like"/>
    <property type="match status" value="1"/>
</dbReference>
<dbReference type="Proteomes" id="UP000732378">
    <property type="component" value="Unassembled WGS sequence"/>
</dbReference>
<name>A0ABS2ME30_9ACTN</name>
<evidence type="ECO:0000313" key="2">
    <source>
        <dbReference type="EMBL" id="MBM7509443.1"/>
    </source>
</evidence>
<dbReference type="Pfam" id="PF02585">
    <property type="entry name" value="PIG-L"/>
    <property type="match status" value="1"/>
</dbReference>